<evidence type="ECO:0000256" key="1">
    <source>
        <dbReference type="SAM" id="MobiDB-lite"/>
    </source>
</evidence>
<dbReference type="PROSITE" id="PS50042">
    <property type="entry name" value="CNMP_BINDING_3"/>
    <property type="match status" value="1"/>
</dbReference>
<name>A0A3R6WN26_9STRA</name>
<reference evidence="3 4" key="1">
    <citation type="submission" date="2018-08" db="EMBL/GenBank/DDBJ databases">
        <title>Aphanomyces genome sequencing and annotation.</title>
        <authorList>
            <person name="Minardi D."/>
            <person name="Oidtmann B."/>
            <person name="Van Der Giezen M."/>
            <person name="Studholme D.J."/>
        </authorList>
    </citation>
    <scope>NUCLEOTIDE SEQUENCE [LARGE SCALE GENOMIC DNA]</scope>
    <source>
        <strain evidence="3 4">NJM0002</strain>
    </source>
</reference>
<accession>A0A3R6WN26</accession>
<evidence type="ECO:0000313" key="3">
    <source>
        <dbReference type="EMBL" id="RHY30843.1"/>
    </source>
</evidence>
<dbReference type="CDD" id="cd00038">
    <property type="entry name" value="CAP_ED"/>
    <property type="match status" value="1"/>
</dbReference>
<dbReference type="AlphaFoldDB" id="A0A3R6WN26"/>
<dbReference type="Gene3D" id="2.60.120.10">
    <property type="entry name" value="Jelly Rolls"/>
    <property type="match status" value="2"/>
</dbReference>
<feature type="domain" description="Cyclic nucleotide-binding" evidence="2">
    <location>
        <begin position="493"/>
        <end position="614"/>
    </location>
</feature>
<dbReference type="EMBL" id="QUSY01000270">
    <property type="protein sequence ID" value="RHY30843.1"/>
    <property type="molecule type" value="Genomic_DNA"/>
</dbReference>
<feature type="region of interest" description="Disordered" evidence="1">
    <location>
        <begin position="704"/>
        <end position="779"/>
    </location>
</feature>
<dbReference type="InterPro" id="IPR018490">
    <property type="entry name" value="cNMP-bd_dom_sf"/>
</dbReference>
<organism evidence="3 4">
    <name type="scientific">Aphanomyces invadans</name>
    <dbReference type="NCBI Taxonomy" id="157072"/>
    <lineage>
        <taxon>Eukaryota</taxon>
        <taxon>Sar</taxon>
        <taxon>Stramenopiles</taxon>
        <taxon>Oomycota</taxon>
        <taxon>Saprolegniomycetes</taxon>
        <taxon>Saprolegniales</taxon>
        <taxon>Verrucalvaceae</taxon>
        <taxon>Aphanomyces</taxon>
    </lineage>
</organism>
<protein>
    <recommendedName>
        <fullName evidence="2">Cyclic nucleotide-binding domain-containing protein</fullName>
    </recommendedName>
</protein>
<feature type="region of interest" description="Disordered" evidence="1">
    <location>
        <begin position="878"/>
        <end position="905"/>
    </location>
</feature>
<evidence type="ECO:0000313" key="4">
    <source>
        <dbReference type="Proteomes" id="UP000285060"/>
    </source>
</evidence>
<dbReference type="VEuPathDB" id="FungiDB:H310_07368"/>
<dbReference type="InterPro" id="IPR000595">
    <property type="entry name" value="cNMP-bd_dom"/>
</dbReference>
<comment type="caution">
    <text evidence="3">The sequence shown here is derived from an EMBL/GenBank/DDBJ whole genome shotgun (WGS) entry which is preliminary data.</text>
</comment>
<feature type="non-terminal residue" evidence="3">
    <location>
        <position position="1"/>
    </location>
</feature>
<dbReference type="SMART" id="SM00100">
    <property type="entry name" value="cNMP"/>
    <property type="match status" value="1"/>
</dbReference>
<dbReference type="PANTHER" id="PTHR23011:SF28">
    <property type="entry name" value="CYCLIC NUCLEOTIDE-BINDING DOMAIN CONTAINING PROTEIN"/>
    <property type="match status" value="1"/>
</dbReference>
<gene>
    <name evidence="3" type="ORF">DYB32_003986</name>
</gene>
<sequence>NAADPGIDVLPGDMFGVDEVGAKRKRQRVAITKAADTILLKFPSSVYMECLVELAVDLTFAPSTGFRALECYAAPPSVADVNELAKFFRNVRVLAHLPFYVMLELVPYFRVRNLDVGDVVCAEDNATDEFVSVVAGKVACHSRDRADEAAEHLFQSHPLVHVPSMHREQVSSDANTCPAGATSMEKTFAVMYGTPVHVLEPGDTCRTGYIDATAMRRAPMTMVVTAPQTTVVAISEHDAGQVLQRLVEWSKPNRNMKDLVVQVGSLDAAGTIQFAPDEIQQVLAHLRYPVDHPDKVVMDTKCMQLQPGDVVVHAGELIKHLVVVVSGQLAVSVIQPKLNTAPHTTTNQNTNVFTKLLTSNFKSTSKTLAAVGIRDGRRLSTVLPSIAKMSKQTPFWQKPSTIVPLPSQRSSLLRLDVSPGSNISAKTVHTSSSAQLMHKDPFPTSKDDGGNVVETILSSTNSAEQKPKFWRLLDQAASQRIKLIIKHLSHMELFQSMEDATISAIVASARYDTVEKGETIFKAGDAPKRYYVVVAGAIGLYSPHAQLEDVCLNVIKCSGGFGEFEILTEQLTRSLSAIAEDSSKLISFASQSFHDLWDTTKLDAMRHEIKFFQQLHWANRLDMDKLAHIYHTAQAVGYQKGAGTRLRQLALNVLNTRTHVAMSAGEPEMFLPPIDLTKHDVTMTDVVAATALSLAEVQAARKKIDQVQSPEYTNTNDPNDNNKLADERSVPSKLMGSFWKSRNPGPNYHRRQSTIQPDTSSSTNAPRRQTPAAKPFFPTEVPDVDEATLEQAATEAYYMERYDVNSPFRTLRLDTVDKVEAAMNGPRIDIEAYQVLQYVIDATPNEEVANDQGRPRHPQAANHHITARTAATTIDLATGLRPWKPPPPATKNRLRPVKTSDGRQPRLPLASATATKVGKLAVRVFTNQGAIAMVHMVAELRGTTLRLSRGERSDSSHVGDVQAFEWKLKLGMRVVQWPDNAATPWEFKLDVGGNNQPRDMVTFMALSLADKAQWVALLTKAVTSSMPDKSSSSIFTLNPSRIMPVKKPDVVRRVQTVTEEILPAVTYVVEGLEH</sequence>
<feature type="compositionally biased region" description="Polar residues" evidence="1">
    <location>
        <begin position="753"/>
        <end position="767"/>
    </location>
</feature>
<proteinExistence type="predicted"/>
<keyword evidence="4" id="KW-1185">Reference proteome</keyword>
<evidence type="ECO:0000259" key="2">
    <source>
        <dbReference type="PROSITE" id="PS50042"/>
    </source>
</evidence>
<dbReference type="PANTHER" id="PTHR23011">
    <property type="entry name" value="CYCLIC NUCLEOTIDE-BINDING DOMAIN CONTAINING PROTEIN"/>
    <property type="match status" value="1"/>
</dbReference>
<dbReference type="SUPFAM" id="SSF51206">
    <property type="entry name" value="cAMP-binding domain-like"/>
    <property type="match status" value="2"/>
</dbReference>
<feature type="compositionally biased region" description="Polar residues" evidence="1">
    <location>
        <begin position="706"/>
        <end position="722"/>
    </location>
</feature>
<dbReference type="Proteomes" id="UP000285060">
    <property type="component" value="Unassembled WGS sequence"/>
</dbReference>
<dbReference type="InterPro" id="IPR014710">
    <property type="entry name" value="RmlC-like_jellyroll"/>
</dbReference>
<dbReference type="Pfam" id="PF00027">
    <property type="entry name" value="cNMP_binding"/>
    <property type="match status" value="1"/>
</dbReference>